<keyword evidence="4" id="KW-1185">Reference proteome</keyword>
<dbReference type="EMBL" id="JAQGLA010000001">
    <property type="protein sequence ID" value="MDA3623882.1"/>
    <property type="molecule type" value="Genomic_DNA"/>
</dbReference>
<accession>A0ABT4US33</accession>
<gene>
    <name evidence="3" type="ORF">OU415_00460</name>
</gene>
<dbReference type="PANTHER" id="PTHR43767">
    <property type="entry name" value="LONG-CHAIN-FATTY-ACID--COA LIGASE"/>
    <property type="match status" value="1"/>
</dbReference>
<dbReference type="Gene3D" id="3.30.300.30">
    <property type="match status" value="1"/>
</dbReference>
<feature type="domain" description="AMP-dependent synthetase/ligase" evidence="1">
    <location>
        <begin position="9"/>
        <end position="384"/>
    </location>
</feature>
<name>A0ABT4US33_9PSEU</name>
<sequence>MLNLAMLLDDSVRSFPERDAVVCGDRRLSYAELGAQADQIANLLVSRGIEPGDRVAISCPNLPEFAAVYYGILKAGAVVVPLNVLLKEREIAYHLADSGARAYFAFEGTPVLQTGRHGSAAFARTASCRDLFVITPEPAEISSIENAETLTRALANQSAEFEPVVREATDTAVILYTSGTTGKTKGAELTHANMVLNALTANQLFGSTPAQRDTHLVVLPLFHSFGQSINMNAGFSVGATLVLLPRFEAGAALGLLGREEVTVFAGVPTMYWALLGALDDGVEVGRIARNLRLAISGGAALPVDIHEQFEQRFGVQIREGYGLSETSPLAVFSPAGHPPRPGSIGVPVWGVEVELVDEHWNPVAGADRVGEIAIRGHNVMKGYLDRPAATAEVMRNGWFRTGDLARRDDDGFYYIVDRTKDMIVRGGFNVYPREVEEVLMGHDAVSLAAVVGIPDESHGEEVKAYVVLEKTARTTEEEIIAWAKERLAGYKYPRAVEFVNALPMTATGKILKRELR</sequence>
<organism evidence="3 4">
    <name type="scientific">Saccharopolyspora oryzae</name>
    <dbReference type="NCBI Taxonomy" id="2997343"/>
    <lineage>
        <taxon>Bacteria</taxon>
        <taxon>Bacillati</taxon>
        <taxon>Actinomycetota</taxon>
        <taxon>Actinomycetes</taxon>
        <taxon>Pseudonocardiales</taxon>
        <taxon>Pseudonocardiaceae</taxon>
        <taxon>Saccharopolyspora</taxon>
    </lineage>
</organism>
<dbReference type="InterPro" id="IPR000873">
    <property type="entry name" value="AMP-dep_synth/lig_dom"/>
</dbReference>
<dbReference type="Proteomes" id="UP001210380">
    <property type="component" value="Unassembled WGS sequence"/>
</dbReference>
<dbReference type="Pfam" id="PF13193">
    <property type="entry name" value="AMP-binding_C"/>
    <property type="match status" value="1"/>
</dbReference>
<feature type="domain" description="AMP-binding enzyme C-terminal" evidence="2">
    <location>
        <begin position="434"/>
        <end position="509"/>
    </location>
</feature>
<dbReference type="InterPro" id="IPR025110">
    <property type="entry name" value="AMP-bd_C"/>
</dbReference>
<dbReference type="InterPro" id="IPR042099">
    <property type="entry name" value="ANL_N_sf"/>
</dbReference>
<dbReference type="InterPro" id="IPR045851">
    <property type="entry name" value="AMP-bd_C_sf"/>
</dbReference>
<evidence type="ECO:0000313" key="4">
    <source>
        <dbReference type="Proteomes" id="UP001210380"/>
    </source>
</evidence>
<dbReference type="InterPro" id="IPR050237">
    <property type="entry name" value="ATP-dep_AMP-bd_enzyme"/>
</dbReference>
<evidence type="ECO:0000259" key="2">
    <source>
        <dbReference type="Pfam" id="PF13193"/>
    </source>
</evidence>
<dbReference type="RefSeq" id="WP_270946450.1">
    <property type="nucleotide sequence ID" value="NZ_JAQGLA010000001.1"/>
</dbReference>
<comment type="caution">
    <text evidence="3">The sequence shown here is derived from an EMBL/GenBank/DDBJ whole genome shotgun (WGS) entry which is preliminary data.</text>
</comment>
<protein>
    <submittedName>
        <fullName evidence="3">Long-chain fatty acid--CoA ligase</fullName>
    </submittedName>
</protein>
<evidence type="ECO:0000259" key="1">
    <source>
        <dbReference type="Pfam" id="PF00501"/>
    </source>
</evidence>
<dbReference type="CDD" id="cd05936">
    <property type="entry name" value="FC-FACS_FadD_like"/>
    <property type="match status" value="1"/>
</dbReference>
<reference evidence="3 4" key="1">
    <citation type="submission" date="2022-11" db="EMBL/GenBank/DDBJ databases">
        <title>Draft genome sequence of Saccharopolyspora sp. WRP15-2 isolated from rhizosphere soils of wild rice in Thailand.</title>
        <authorList>
            <person name="Duangmal K."/>
            <person name="Kammanee S."/>
            <person name="Muangham S."/>
        </authorList>
    </citation>
    <scope>NUCLEOTIDE SEQUENCE [LARGE SCALE GENOMIC DNA]</scope>
    <source>
        <strain evidence="3 4">WRP15-2</strain>
    </source>
</reference>
<dbReference type="PANTHER" id="PTHR43767:SF12">
    <property type="entry name" value="AMP-DEPENDENT SYNTHETASE AND LIGASE"/>
    <property type="match status" value="1"/>
</dbReference>
<dbReference type="Gene3D" id="3.40.50.12780">
    <property type="entry name" value="N-terminal domain of ligase-like"/>
    <property type="match status" value="1"/>
</dbReference>
<dbReference type="Pfam" id="PF00501">
    <property type="entry name" value="AMP-binding"/>
    <property type="match status" value="1"/>
</dbReference>
<proteinExistence type="predicted"/>
<evidence type="ECO:0000313" key="3">
    <source>
        <dbReference type="EMBL" id="MDA3623882.1"/>
    </source>
</evidence>
<dbReference type="GO" id="GO:0016874">
    <property type="term" value="F:ligase activity"/>
    <property type="evidence" value="ECO:0007669"/>
    <property type="project" value="UniProtKB-KW"/>
</dbReference>
<keyword evidence="3" id="KW-0436">Ligase</keyword>
<dbReference type="SUPFAM" id="SSF56801">
    <property type="entry name" value="Acetyl-CoA synthetase-like"/>
    <property type="match status" value="1"/>
</dbReference>